<accession>A0AB39L4H2</accession>
<feature type="compositionally biased region" description="Low complexity" evidence="1">
    <location>
        <begin position="80"/>
        <end position="91"/>
    </location>
</feature>
<feature type="region of interest" description="Disordered" evidence="1">
    <location>
        <begin position="1"/>
        <end position="91"/>
    </location>
</feature>
<dbReference type="AlphaFoldDB" id="A0AB39L4H2"/>
<gene>
    <name evidence="2" type="ORF">AB5L97_02435</name>
</gene>
<dbReference type="KEGG" id="spue:AB5L97_02435"/>
<organism evidence="2">
    <name type="scientific">Sinomonas puerhi</name>
    <dbReference type="NCBI Taxonomy" id="3238584"/>
    <lineage>
        <taxon>Bacteria</taxon>
        <taxon>Bacillati</taxon>
        <taxon>Actinomycetota</taxon>
        <taxon>Actinomycetes</taxon>
        <taxon>Micrococcales</taxon>
        <taxon>Micrococcaceae</taxon>
        <taxon>Sinomonas</taxon>
    </lineage>
</organism>
<evidence type="ECO:0000313" key="2">
    <source>
        <dbReference type="EMBL" id="XDP45896.1"/>
    </source>
</evidence>
<dbReference type="RefSeq" id="WP_369046310.1">
    <property type="nucleotide sequence ID" value="NZ_CP163302.1"/>
</dbReference>
<proteinExistence type="predicted"/>
<protein>
    <submittedName>
        <fullName evidence="2">Uncharacterized protein</fullName>
    </submittedName>
</protein>
<evidence type="ECO:0000256" key="1">
    <source>
        <dbReference type="SAM" id="MobiDB-lite"/>
    </source>
</evidence>
<dbReference type="EMBL" id="CP163302">
    <property type="protein sequence ID" value="XDP45896.1"/>
    <property type="molecule type" value="Genomic_DNA"/>
</dbReference>
<reference evidence="2" key="1">
    <citation type="submission" date="2024-07" db="EMBL/GenBank/DDBJ databases">
        <authorList>
            <person name="fu j."/>
        </authorList>
    </citation>
    <scope>NUCLEOTIDE SEQUENCE</scope>
    <source>
        <strain evidence="2">P10A9</strain>
    </source>
</reference>
<name>A0AB39L4H2_9MICC</name>
<sequence>MATNTRTETPAASAHRVPDAHAVESAGVRTPVGHAPSPADERLLHPVRPIAPRPARGTHAGTTAVGGRTTAAGNPPSSTLLPLGAAPKAGARPLVPPTAVPELAGDLLGLPDFSALRRGLRRAWAWLADQLRASAEMDARLRVRRDEDSAAMARAGVNPSRFG</sequence>
<feature type="compositionally biased region" description="Polar residues" evidence="1">
    <location>
        <begin position="1"/>
        <end position="10"/>
    </location>
</feature>
<feature type="compositionally biased region" description="Low complexity" evidence="1">
    <location>
        <begin position="55"/>
        <end position="73"/>
    </location>
</feature>